<dbReference type="Gene3D" id="2.60.40.180">
    <property type="entry name" value="Transthyretin/hydroxyisourate hydrolase domain"/>
    <property type="match status" value="1"/>
</dbReference>
<feature type="domain" description="Transthyretin/hydroxyisourate hydrolase" evidence="8">
    <location>
        <begin position="5"/>
        <end position="118"/>
    </location>
</feature>
<evidence type="ECO:0000256" key="4">
    <source>
        <dbReference type="ARBA" id="ARBA00011881"/>
    </source>
</evidence>
<evidence type="ECO:0000313" key="9">
    <source>
        <dbReference type="EMBL" id="OMF53756.1"/>
    </source>
</evidence>
<dbReference type="InterPro" id="IPR014306">
    <property type="entry name" value="Hydroxyisourate_hydrolase"/>
</dbReference>
<dbReference type="EMBL" id="MRTP01000004">
    <property type="protein sequence ID" value="OMF53756.1"/>
    <property type="molecule type" value="Genomic_DNA"/>
</dbReference>
<evidence type="ECO:0000313" key="10">
    <source>
        <dbReference type="Proteomes" id="UP000187172"/>
    </source>
</evidence>
<evidence type="ECO:0000256" key="2">
    <source>
        <dbReference type="ARBA" id="ARBA00002704"/>
    </source>
</evidence>
<keyword evidence="10" id="KW-1185">Reference proteome</keyword>
<dbReference type="NCBIfam" id="TIGR02962">
    <property type="entry name" value="hdxy_isourate"/>
    <property type="match status" value="1"/>
</dbReference>
<evidence type="ECO:0000256" key="5">
    <source>
        <dbReference type="ARBA" id="ARBA00022631"/>
    </source>
</evidence>
<protein>
    <recommendedName>
        <fullName evidence="7">5-hydroxyisourate hydrolase</fullName>
        <shortName evidence="7">HIU hydrolase</shortName>
        <shortName evidence="7">HIUHase</shortName>
        <ecNumber evidence="7">3.5.2.17</ecNumber>
    </recommendedName>
</protein>
<dbReference type="Proteomes" id="UP000187172">
    <property type="component" value="Unassembled WGS sequence"/>
</dbReference>
<evidence type="ECO:0000256" key="3">
    <source>
        <dbReference type="ARBA" id="ARBA00009850"/>
    </source>
</evidence>
<evidence type="ECO:0000256" key="7">
    <source>
        <dbReference type="RuleBase" id="RU361270"/>
    </source>
</evidence>
<comment type="similarity">
    <text evidence="3 7">Belongs to the transthyretin family. 5-hydroxyisourate hydrolase subfamily.</text>
</comment>
<dbReference type="PROSITE" id="PS00769">
    <property type="entry name" value="TRANSTHYRETIN_2"/>
    <property type="match status" value="1"/>
</dbReference>
<evidence type="ECO:0000256" key="6">
    <source>
        <dbReference type="ARBA" id="ARBA00022801"/>
    </source>
</evidence>
<dbReference type="EC" id="3.5.2.17" evidence="7"/>
<dbReference type="InterPro" id="IPR023416">
    <property type="entry name" value="Transthyretin/HIU_hydrolase_d"/>
</dbReference>
<dbReference type="RefSeq" id="WP_076171484.1">
    <property type="nucleotide sequence ID" value="NZ_MRTP01000004.1"/>
</dbReference>
<comment type="caution">
    <text evidence="9">The sequence shown here is derived from an EMBL/GenBank/DDBJ whole genome shotgun (WGS) entry which is preliminary data.</text>
</comment>
<dbReference type="PANTHER" id="PTHR10395:SF7">
    <property type="entry name" value="5-HYDROXYISOURATE HYDROLASE"/>
    <property type="match status" value="1"/>
</dbReference>
<reference evidence="9 10" key="1">
    <citation type="submission" date="2016-11" db="EMBL/GenBank/DDBJ databases">
        <title>Paenibacillus species isolates.</title>
        <authorList>
            <person name="Beno S.M."/>
        </authorList>
    </citation>
    <scope>NUCLEOTIDE SEQUENCE [LARGE SCALE GENOMIC DNA]</scope>
    <source>
        <strain evidence="9 10">FSL R5-0378</strain>
    </source>
</reference>
<comment type="subunit">
    <text evidence="4 7">Homotetramer.</text>
</comment>
<dbReference type="GO" id="GO:0033971">
    <property type="term" value="F:hydroxyisourate hydrolase activity"/>
    <property type="evidence" value="ECO:0007669"/>
    <property type="project" value="UniProtKB-EC"/>
</dbReference>
<keyword evidence="5 7" id="KW-0659">Purine metabolism</keyword>
<accession>A0A1R1EPK1</accession>
<evidence type="ECO:0000256" key="1">
    <source>
        <dbReference type="ARBA" id="ARBA00001043"/>
    </source>
</evidence>
<dbReference type="Pfam" id="PF00576">
    <property type="entry name" value="Transthyretin"/>
    <property type="match status" value="1"/>
</dbReference>
<dbReference type="SUPFAM" id="SSF49472">
    <property type="entry name" value="Transthyretin (synonym: prealbumin)"/>
    <property type="match status" value="1"/>
</dbReference>
<dbReference type="InterPro" id="IPR036817">
    <property type="entry name" value="Transthyretin/HIU_hydrolase_sf"/>
</dbReference>
<evidence type="ECO:0000259" key="8">
    <source>
        <dbReference type="Pfam" id="PF00576"/>
    </source>
</evidence>
<dbReference type="CDD" id="cd05822">
    <property type="entry name" value="TLP_HIUase"/>
    <property type="match status" value="1"/>
</dbReference>
<keyword evidence="6 7" id="KW-0378">Hydrolase</keyword>
<gene>
    <name evidence="9" type="ORF">BK138_18225</name>
</gene>
<dbReference type="STRING" id="297318.BK138_18225"/>
<sequence>MSGRISTHVLDTSRAVPASGLKVELWLLGRDAEGGRLLASGITAADGRLSQPLWDGDLVPGGEYELTFWVGDYFRQQAAADGISFLDLVPIRFRVSHGNENYHIPLLLAPGGYSTYRGS</sequence>
<organism evidence="9 10">
    <name type="scientific">Paenibacillus rhizosphaerae</name>
    <dbReference type="NCBI Taxonomy" id="297318"/>
    <lineage>
        <taxon>Bacteria</taxon>
        <taxon>Bacillati</taxon>
        <taxon>Bacillota</taxon>
        <taxon>Bacilli</taxon>
        <taxon>Bacillales</taxon>
        <taxon>Paenibacillaceae</taxon>
        <taxon>Paenibacillus</taxon>
    </lineage>
</organism>
<name>A0A1R1EPK1_9BACL</name>
<dbReference type="PANTHER" id="PTHR10395">
    <property type="entry name" value="URICASE AND TRANSTHYRETIN-RELATED"/>
    <property type="match status" value="1"/>
</dbReference>
<comment type="function">
    <text evidence="2">Catalyzes the hydrolysis of 5-hydroxyisourate (HIU) to 2-oxo-4-hydroxy-4-carboxy-5-ureidoimidazoline (OHCU).</text>
</comment>
<comment type="catalytic activity">
    <reaction evidence="1 7">
        <text>5-hydroxyisourate + H2O = 5-hydroxy-2-oxo-4-ureido-2,5-dihydro-1H-imidazole-5-carboxylate + H(+)</text>
        <dbReference type="Rhea" id="RHEA:23736"/>
        <dbReference type="ChEBI" id="CHEBI:15377"/>
        <dbReference type="ChEBI" id="CHEBI:15378"/>
        <dbReference type="ChEBI" id="CHEBI:18072"/>
        <dbReference type="ChEBI" id="CHEBI:58639"/>
        <dbReference type="EC" id="3.5.2.17"/>
    </reaction>
</comment>
<proteinExistence type="inferred from homology"/>
<dbReference type="AlphaFoldDB" id="A0A1R1EPK1"/>
<dbReference type="GO" id="GO:0006144">
    <property type="term" value="P:purine nucleobase metabolic process"/>
    <property type="evidence" value="ECO:0007669"/>
    <property type="project" value="UniProtKB-KW"/>
</dbReference>
<dbReference type="InterPro" id="IPR023419">
    <property type="entry name" value="Transthyretin_CS"/>
</dbReference>